<sequence>MESSKTTEKRLTLHRGTTALCRTRRAEIPSSIVALQLEARLQTSRSLSAAGGGSVQPCDLLLRISFRSSAEISPPPIHSMPHTVIAPLRFSVSCVWHYRSLIGPNCMHCFADYERPLSPKPCKGRNLRYIIRISLG</sequence>
<keyword evidence="2" id="KW-1185">Reference proteome</keyword>
<accession>A0AAN9L6B3</accession>
<reference evidence="1 2" key="1">
    <citation type="submission" date="2024-01" db="EMBL/GenBank/DDBJ databases">
        <title>The genomes of 5 underutilized Papilionoideae crops provide insights into root nodulation and disease resistanc.</title>
        <authorList>
            <person name="Jiang F."/>
        </authorList>
    </citation>
    <scope>NUCLEOTIDE SEQUENCE [LARGE SCALE GENOMIC DNA]</scope>
    <source>
        <strain evidence="1">LVBAO_FW01</strain>
        <tissue evidence="1">Leaves</tissue>
    </source>
</reference>
<name>A0AAN9L6B3_CANGL</name>
<evidence type="ECO:0000313" key="1">
    <source>
        <dbReference type="EMBL" id="KAK7328479.1"/>
    </source>
</evidence>
<dbReference type="Proteomes" id="UP001367508">
    <property type="component" value="Unassembled WGS sequence"/>
</dbReference>
<comment type="caution">
    <text evidence="1">The sequence shown here is derived from an EMBL/GenBank/DDBJ whole genome shotgun (WGS) entry which is preliminary data.</text>
</comment>
<evidence type="ECO:0000313" key="2">
    <source>
        <dbReference type="Proteomes" id="UP001367508"/>
    </source>
</evidence>
<gene>
    <name evidence="1" type="ORF">VNO77_22586</name>
</gene>
<proteinExistence type="predicted"/>
<protein>
    <submittedName>
        <fullName evidence="1">Uncharacterized protein</fullName>
    </submittedName>
</protein>
<organism evidence="1 2">
    <name type="scientific">Canavalia gladiata</name>
    <name type="common">Sword bean</name>
    <name type="synonym">Dolichos gladiatus</name>
    <dbReference type="NCBI Taxonomy" id="3824"/>
    <lineage>
        <taxon>Eukaryota</taxon>
        <taxon>Viridiplantae</taxon>
        <taxon>Streptophyta</taxon>
        <taxon>Embryophyta</taxon>
        <taxon>Tracheophyta</taxon>
        <taxon>Spermatophyta</taxon>
        <taxon>Magnoliopsida</taxon>
        <taxon>eudicotyledons</taxon>
        <taxon>Gunneridae</taxon>
        <taxon>Pentapetalae</taxon>
        <taxon>rosids</taxon>
        <taxon>fabids</taxon>
        <taxon>Fabales</taxon>
        <taxon>Fabaceae</taxon>
        <taxon>Papilionoideae</taxon>
        <taxon>50 kb inversion clade</taxon>
        <taxon>NPAAA clade</taxon>
        <taxon>indigoferoid/millettioid clade</taxon>
        <taxon>Phaseoleae</taxon>
        <taxon>Canavalia</taxon>
    </lineage>
</organism>
<dbReference type="EMBL" id="JAYMYQ010000005">
    <property type="protein sequence ID" value="KAK7328479.1"/>
    <property type="molecule type" value="Genomic_DNA"/>
</dbReference>
<dbReference type="AlphaFoldDB" id="A0AAN9L6B3"/>